<name>A0A0C3BXV9_HEBCY</name>
<dbReference type="EMBL" id="KN831801">
    <property type="protein sequence ID" value="KIM36894.1"/>
    <property type="molecule type" value="Genomic_DNA"/>
</dbReference>
<evidence type="ECO:0000256" key="1">
    <source>
        <dbReference type="SAM" id="MobiDB-lite"/>
    </source>
</evidence>
<reference evidence="3" key="2">
    <citation type="submission" date="2015-01" db="EMBL/GenBank/DDBJ databases">
        <title>Evolutionary Origins and Diversification of the Mycorrhizal Mutualists.</title>
        <authorList>
            <consortium name="DOE Joint Genome Institute"/>
            <consortium name="Mycorrhizal Genomics Consortium"/>
            <person name="Kohler A."/>
            <person name="Kuo A."/>
            <person name="Nagy L.G."/>
            <person name="Floudas D."/>
            <person name="Copeland A."/>
            <person name="Barry K.W."/>
            <person name="Cichocki N."/>
            <person name="Veneault-Fourrey C."/>
            <person name="LaButti K."/>
            <person name="Lindquist E.A."/>
            <person name="Lipzen A."/>
            <person name="Lundell T."/>
            <person name="Morin E."/>
            <person name="Murat C."/>
            <person name="Riley R."/>
            <person name="Ohm R."/>
            <person name="Sun H."/>
            <person name="Tunlid A."/>
            <person name="Henrissat B."/>
            <person name="Grigoriev I.V."/>
            <person name="Hibbett D.S."/>
            <person name="Martin F."/>
        </authorList>
    </citation>
    <scope>NUCLEOTIDE SEQUENCE [LARGE SCALE GENOMIC DNA]</scope>
    <source>
        <strain evidence="3">h7</strain>
    </source>
</reference>
<gene>
    <name evidence="2" type="ORF">M413DRAFT_281942</name>
</gene>
<feature type="compositionally biased region" description="Polar residues" evidence="1">
    <location>
        <begin position="59"/>
        <end position="79"/>
    </location>
</feature>
<proteinExistence type="predicted"/>
<dbReference type="HOGENOM" id="CLU_1886012_0_0_1"/>
<evidence type="ECO:0000313" key="2">
    <source>
        <dbReference type="EMBL" id="KIM36894.1"/>
    </source>
</evidence>
<organism evidence="2 3">
    <name type="scientific">Hebeloma cylindrosporum</name>
    <dbReference type="NCBI Taxonomy" id="76867"/>
    <lineage>
        <taxon>Eukaryota</taxon>
        <taxon>Fungi</taxon>
        <taxon>Dikarya</taxon>
        <taxon>Basidiomycota</taxon>
        <taxon>Agaricomycotina</taxon>
        <taxon>Agaricomycetes</taxon>
        <taxon>Agaricomycetidae</taxon>
        <taxon>Agaricales</taxon>
        <taxon>Agaricineae</taxon>
        <taxon>Hymenogastraceae</taxon>
        <taxon>Hebeloma</taxon>
    </lineage>
</organism>
<sequence>MMGGNAQTQASGPSSISLKRKATTDVIVIEDDPMTTENDSPNFEGETSIKPTAPHKSEQNGSEGSRKSTASLAQPSKQRLPSEDAYEDILIERQDEPAPKRRKLERRLGTASEDSVRIGFTLRFFNNSDARIIER</sequence>
<accession>A0A0C3BXV9</accession>
<feature type="compositionally biased region" description="Polar residues" evidence="1">
    <location>
        <begin position="1"/>
        <end position="17"/>
    </location>
</feature>
<reference evidence="2 3" key="1">
    <citation type="submission" date="2014-04" db="EMBL/GenBank/DDBJ databases">
        <authorList>
            <consortium name="DOE Joint Genome Institute"/>
            <person name="Kuo A."/>
            <person name="Gay G."/>
            <person name="Dore J."/>
            <person name="Kohler A."/>
            <person name="Nagy L.G."/>
            <person name="Floudas D."/>
            <person name="Copeland A."/>
            <person name="Barry K.W."/>
            <person name="Cichocki N."/>
            <person name="Veneault-Fourrey C."/>
            <person name="LaButti K."/>
            <person name="Lindquist E.A."/>
            <person name="Lipzen A."/>
            <person name="Lundell T."/>
            <person name="Morin E."/>
            <person name="Murat C."/>
            <person name="Sun H."/>
            <person name="Tunlid A."/>
            <person name="Henrissat B."/>
            <person name="Grigoriev I.V."/>
            <person name="Hibbett D.S."/>
            <person name="Martin F."/>
            <person name="Nordberg H.P."/>
            <person name="Cantor M.N."/>
            <person name="Hua S.X."/>
        </authorList>
    </citation>
    <scope>NUCLEOTIDE SEQUENCE [LARGE SCALE GENOMIC DNA]</scope>
    <source>
        <strain evidence="3">h7</strain>
    </source>
</reference>
<evidence type="ECO:0000313" key="3">
    <source>
        <dbReference type="Proteomes" id="UP000053424"/>
    </source>
</evidence>
<feature type="compositionally biased region" description="Basic and acidic residues" evidence="1">
    <location>
        <begin position="90"/>
        <end position="99"/>
    </location>
</feature>
<protein>
    <submittedName>
        <fullName evidence="2">Uncharacterized protein</fullName>
    </submittedName>
</protein>
<dbReference type="Proteomes" id="UP000053424">
    <property type="component" value="Unassembled WGS sequence"/>
</dbReference>
<feature type="region of interest" description="Disordered" evidence="1">
    <location>
        <begin position="1"/>
        <end position="112"/>
    </location>
</feature>
<dbReference type="AlphaFoldDB" id="A0A0C3BXV9"/>
<keyword evidence="3" id="KW-1185">Reference proteome</keyword>